<accession>A0ACC0B6N3</accession>
<evidence type="ECO:0000313" key="1">
    <source>
        <dbReference type="EMBL" id="KAI5668309.1"/>
    </source>
</evidence>
<sequence>MYHFEDYLQENIDFKDYVDPNTFEEFWNRNYVDHGYLFTAYRIFNSKVELVDWAKETAMKANTYLIIIIGYLRSRTSDHRPYVTLTCERVGTIKSRTRPRIDDEEEEVPIKRWDPYETKKCSCPFKLKGKRHIDQNVLAKLTEMIKDEDITSRFVNGSWHKLLNEIDEGDLDTVFLNIDLLIEGQIAEIKSSLEFSRLKEKFNAKSNPILKNISNNISHLTLKKIWVEIKRAPEIIHDPINKCEHYLRKSHGLPCSYPGTPLTTPPEHTATKGRQKTSSTKRDKSYWEHVSIAHRKIGKSSKSGSGSGSGFGSGSRGRGRSSRAPRGRGRGRGCSSGRNILSFVIDPSTLSTFSFVDAFPGFVYHFIEIGRM</sequence>
<dbReference type="Proteomes" id="UP001060085">
    <property type="component" value="Linkage Group LG04"/>
</dbReference>
<protein>
    <submittedName>
        <fullName evidence="1">Uncharacterized protein</fullName>
    </submittedName>
</protein>
<reference evidence="2" key="1">
    <citation type="journal article" date="2023" name="Nat. Plants">
        <title>Single-cell RNA sequencing provides a high-resolution roadmap for understanding the multicellular compartmentation of specialized metabolism.</title>
        <authorList>
            <person name="Sun S."/>
            <person name="Shen X."/>
            <person name="Li Y."/>
            <person name="Li Y."/>
            <person name="Wang S."/>
            <person name="Li R."/>
            <person name="Zhang H."/>
            <person name="Shen G."/>
            <person name="Guo B."/>
            <person name="Wei J."/>
            <person name="Xu J."/>
            <person name="St-Pierre B."/>
            <person name="Chen S."/>
            <person name="Sun C."/>
        </authorList>
    </citation>
    <scope>NUCLEOTIDE SEQUENCE [LARGE SCALE GENOMIC DNA]</scope>
</reference>
<organism evidence="1 2">
    <name type="scientific">Catharanthus roseus</name>
    <name type="common">Madagascar periwinkle</name>
    <name type="synonym">Vinca rosea</name>
    <dbReference type="NCBI Taxonomy" id="4058"/>
    <lineage>
        <taxon>Eukaryota</taxon>
        <taxon>Viridiplantae</taxon>
        <taxon>Streptophyta</taxon>
        <taxon>Embryophyta</taxon>
        <taxon>Tracheophyta</taxon>
        <taxon>Spermatophyta</taxon>
        <taxon>Magnoliopsida</taxon>
        <taxon>eudicotyledons</taxon>
        <taxon>Gunneridae</taxon>
        <taxon>Pentapetalae</taxon>
        <taxon>asterids</taxon>
        <taxon>lamiids</taxon>
        <taxon>Gentianales</taxon>
        <taxon>Apocynaceae</taxon>
        <taxon>Rauvolfioideae</taxon>
        <taxon>Vinceae</taxon>
        <taxon>Catharanthinae</taxon>
        <taxon>Catharanthus</taxon>
    </lineage>
</organism>
<evidence type="ECO:0000313" key="2">
    <source>
        <dbReference type="Proteomes" id="UP001060085"/>
    </source>
</evidence>
<proteinExistence type="predicted"/>
<comment type="caution">
    <text evidence="1">The sequence shown here is derived from an EMBL/GenBank/DDBJ whole genome shotgun (WGS) entry which is preliminary data.</text>
</comment>
<keyword evidence="2" id="KW-1185">Reference proteome</keyword>
<name>A0ACC0B6N3_CATRO</name>
<gene>
    <name evidence="1" type="ORF">M9H77_18162</name>
</gene>
<dbReference type="EMBL" id="CM044704">
    <property type="protein sequence ID" value="KAI5668309.1"/>
    <property type="molecule type" value="Genomic_DNA"/>
</dbReference>